<name>A0ACB6S8G0_9PLEO</name>
<protein>
    <submittedName>
        <fullName evidence="1">Uncharacterized protein</fullName>
    </submittedName>
</protein>
<dbReference type="EMBL" id="MU006707">
    <property type="protein sequence ID" value="KAF2630431.1"/>
    <property type="molecule type" value="Genomic_DNA"/>
</dbReference>
<evidence type="ECO:0000313" key="1">
    <source>
        <dbReference type="EMBL" id="KAF2630431.1"/>
    </source>
</evidence>
<comment type="caution">
    <text evidence="1">The sequence shown here is derived from an EMBL/GenBank/DDBJ whole genome shotgun (WGS) entry which is preliminary data.</text>
</comment>
<reference evidence="1" key="1">
    <citation type="journal article" date="2020" name="Stud. Mycol.">
        <title>101 Dothideomycetes genomes: a test case for predicting lifestyles and emergence of pathogens.</title>
        <authorList>
            <person name="Haridas S."/>
            <person name="Albert R."/>
            <person name="Binder M."/>
            <person name="Bloem J."/>
            <person name="Labutti K."/>
            <person name="Salamov A."/>
            <person name="Andreopoulos B."/>
            <person name="Baker S."/>
            <person name="Barry K."/>
            <person name="Bills G."/>
            <person name="Bluhm B."/>
            <person name="Cannon C."/>
            <person name="Castanera R."/>
            <person name="Culley D."/>
            <person name="Daum C."/>
            <person name="Ezra D."/>
            <person name="Gonzalez J."/>
            <person name="Henrissat B."/>
            <person name="Kuo A."/>
            <person name="Liang C."/>
            <person name="Lipzen A."/>
            <person name="Lutzoni F."/>
            <person name="Magnuson J."/>
            <person name="Mondo S."/>
            <person name="Nolan M."/>
            <person name="Ohm R."/>
            <person name="Pangilinan J."/>
            <person name="Park H.-J."/>
            <person name="Ramirez L."/>
            <person name="Alfaro M."/>
            <person name="Sun H."/>
            <person name="Tritt A."/>
            <person name="Yoshinaga Y."/>
            <person name="Zwiers L.-H."/>
            <person name="Turgeon B."/>
            <person name="Goodwin S."/>
            <person name="Spatafora J."/>
            <person name="Crous P."/>
            <person name="Grigoriev I."/>
        </authorList>
    </citation>
    <scope>NUCLEOTIDE SEQUENCE</scope>
    <source>
        <strain evidence="1">CBS 525.71</strain>
    </source>
</reference>
<sequence length="95" mass="11053">RRIELSHITFLAKDGKDNFGKAVLAETKTTKQLYAIKVLEKEFIIENDKVKSTHYEKRIFLIATKDCHSFLYNLHACFRTETKIFSVMRTSAVVI</sequence>
<proteinExistence type="predicted"/>
<dbReference type="Proteomes" id="UP000799754">
    <property type="component" value="Unassembled WGS sequence"/>
</dbReference>
<organism evidence="1 2">
    <name type="scientific">Macroventuria anomochaeta</name>
    <dbReference type="NCBI Taxonomy" id="301207"/>
    <lineage>
        <taxon>Eukaryota</taxon>
        <taxon>Fungi</taxon>
        <taxon>Dikarya</taxon>
        <taxon>Ascomycota</taxon>
        <taxon>Pezizomycotina</taxon>
        <taxon>Dothideomycetes</taxon>
        <taxon>Pleosporomycetidae</taxon>
        <taxon>Pleosporales</taxon>
        <taxon>Pleosporineae</taxon>
        <taxon>Didymellaceae</taxon>
        <taxon>Macroventuria</taxon>
    </lineage>
</organism>
<accession>A0ACB6S8G0</accession>
<gene>
    <name evidence="1" type="ORF">BU25DRAFT_335194</name>
</gene>
<feature type="non-terminal residue" evidence="1">
    <location>
        <position position="1"/>
    </location>
</feature>
<keyword evidence="2" id="KW-1185">Reference proteome</keyword>
<evidence type="ECO:0000313" key="2">
    <source>
        <dbReference type="Proteomes" id="UP000799754"/>
    </source>
</evidence>